<dbReference type="Proteomes" id="UP000616114">
    <property type="component" value="Unassembled WGS sequence"/>
</dbReference>
<dbReference type="PROSITE" id="PS00379">
    <property type="entry name" value="CDP_ALCOHOL_P_TRANSF"/>
    <property type="match status" value="1"/>
</dbReference>
<evidence type="ECO:0000256" key="5">
    <source>
        <dbReference type="ARBA" id="ARBA00022692"/>
    </source>
</evidence>
<accession>A0A8J2U082</accession>
<reference evidence="13" key="1">
    <citation type="journal article" date="2014" name="Int. J. Syst. Evol. Microbiol.">
        <title>Complete genome sequence of Corynebacterium casei LMG S-19264T (=DSM 44701T), isolated from a smear-ripened cheese.</title>
        <authorList>
            <consortium name="US DOE Joint Genome Institute (JGI-PGF)"/>
            <person name="Walter F."/>
            <person name="Albersmeier A."/>
            <person name="Kalinowski J."/>
            <person name="Ruckert C."/>
        </authorList>
    </citation>
    <scope>NUCLEOTIDE SEQUENCE</scope>
    <source>
        <strain evidence="13">CGMCC 1.12785</strain>
    </source>
</reference>
<dbReference type="PANTHER" id="PTHR14269">
    <property type="entry name" value="CDP-DIACYLGLYCEROL--GLYCEROL-3-PHOSPHATE 3-PHOSPHATIDYLTRANSFERASE-RELATED"/>
    <property type="match status" value="1"/>
</dbReference>
<keyword evidence="6 12" id="KW-1133">Transmembrane helix</keyword>
<evidence type="ECO:0000313" key="14">
    <source>
        <dbReference type="Proteomes" id="UP000616114"/>
    </source>
</evidence>
<dbReference type="InterPro" id="IPR050324">
    <property type="entry name" value="CDP-alcohol_PTase-I"/>
</dbReference>
<keyword evidence="4 11" id="KW-0808">Transferase</keyword>
<keyword evidence="7" id="KW-0443">Lipid metabolism</keyword>
<evidence type="ECO:0000256" key="9">
    <source>
        <dbReference type="ARBA" id="ARBA00023209"/>
    </source>
</evidence>
<keyword evidence="5 12" id="KW-0812">Transmembrane</keyword>
<comment type="similarity">
    <text evidence="2 11">Belongs to the CDP-alcohol phosphatidyltransferase class-I family.</text>
</comment>
<dbReference type="InterPro" id="IPR048254">
    <property type="entry name" value="CDP_ALCOHOL_P_TRANSF_CS"/>
</dbReference>
<dbReference type="UniPathway" id="UPA00085"/>
<feature type="transmembrane region" description="Helical" evidence="12">
    <location>
        <begin position="46"/>
        <end position="66"/>
    </location>
</feature>
<evidence type="ECO:0000256" key="6">
    <source>
        <dbReference type="ARBA" id="ARBA00022989"/>
    </source>
</evidence>
<feature type="transmembrane region" description="Helical" evidence="12">
    <location>
        <begin position="20"/>
        <end position="39"/>
    </location>
</feature>
<dbReference type="EMBL" id="BMFY01000014">
    <property type="protein sequence ID" value="GGA23932.1"/>
    <property type="molecule type" value="Genomic_DNA"/>
</dbReference>
<proteinExistence type="inferred from homology"/>
<keyword evidence="9" id="KW-0594">Phospholipid biosynthesis</keyword>
<dbReference type="RefSeq" id="WP_188551579.1">
    <property type="nucleotide sequence ID" value="NZ_BMFY01000014.1"/>
</dbReference>
<feature type="transmembrane region" description="Helical" evidence="12">
    <location>
        <begin position="86"/>
        <end position="119"/>
    </location>
</feature>
<keyword evidence="8 12" id="KW-0472">Membrane</keyword>
<keyword evidence="14" id="KW-1185">Reference proteome</keyword>
<comment type="caution">
    <text evidence="13">The sequence shown here is derived from an EMBL/GenBank/DDBJ whole genome shotgun (WGS) entry which is preliminary data.</text>
</comment>
<evidence type="ECO:0000256" key="10">
    <source>
        <dbReference type="ARBA" id="ARBA00023264"/>
    </source>
</evidence>
<dbReference type="GO" id="GO:0046474">
    <property type="term" value="P:glycerophospholipid biosynthetic process"/>
    <property type="evidence" value="ECO:0007669"/>
    <property type="project" value="TreeGrafter"/>
</dbReference>
<feature type="transmembrane region" description="Helical" evidence="12">
    <location>
        <begin position="166"/>
        <end position="185"/>
    </location>
</feature>
<dbReference type="AlphaFoldDB" id="A0A8J2U082"/>
<dbReference type="Gene3D" id="1.20.120.1760">
    <property type="match status" value="1"/>
</dbReference>
<organism evidence="13 14">
    <name type="scientific">Sediminivirga luteola</name>
    <dbReference type="NCBI Taxonomy" id="1774748"/>
    <lineage>
        <taxon>Bacteria</taxon>
        <taxon>Bacillati</taxon>
        <taxon>Actinomycetota</taxon>
        <taxon>Actinomycetes</taxon>
        <taxon>Micrococcales</taxon>
        <taxon>Brevibacteriaceae</taxon>
        <taxon>Sediminivirga</taxon>
    </lineage>
</organism>
<evidence type="ECO:0000256" key="2">
    <source>
        <dbReference type="ARBA" id="ARBA00010441"/>
    </source>
</evidence>
<evidence type="ECO:0000256" key="1">
    <source>
        <dbReference type="ARBA" id="ARBA00004141"/>
    </source>
</evidence>
<evidence type="ECO:0000256" key="3">
    <source>
        <dbReference type="ARBA" id="ARBA00022516"/>
    </source>
</evidence>
<sequence>MGPETGRDASSGVRPDWATIPNGITLIRLILLVPAGWLIAAEHFGWPLLVLVALWAYTDWIDGWLARRFGWQSRTGEILDPVADRLGIAVVATALAWAGLVPWPVVLIVVIVDLLVVVLAGRAAASGALTVSLAGKARSFVLFTGLVTAVAAGGFEPAWLLPGAHALLWTGAALHIIAGVLYIVAARRSTGQASGSL</sequence>
<comment type="subcellular location">
    <subcellularLocation>
        <location evidence="1">Membrane</location>
        <topology evidence="1">Multi-pass membrane protein</topology>
    </subcellularLocation>
</comment>
<evidence type="ECO:0000256" key="4">
    <source>
        <dbReference type="ARBA" id="ARBA00022679"/>
    </source>
</evidence>
<evidence type="ECO:0000256" key="8">
    <source>
        <dbReference type="ARBA" id="ARBA00023136"/>
    </source>
</evidence>
<reference evidence="13" key="2">
    <citation type="submission" date="2020-09" db="EMBL/GenBank/DDBJ databases">
        <authorList>
            <person name="Sun Q."/>
            <person name="Zhou Y."/>
        </authorList>
    </citation>
    <scope>NUCLEOTIDE SEQUENCE</scope>
    <source>
        <strain evidence="13">CGMCC 1.12785</strain>
    </source>
</reference>
<protein>
    <submittedName>
        <fullName evidence="13">Phosphatidylglycerophosphate synthase</fullName>
    </submittedName>
</protein>
<dbReference type="Pfam" id="PF01066">
    <property type="entry name" value="CDP-OH_P_transf"/>
    <property type="match status" value="1"/>
</dbReference>
<gene>
    <name evidence="13" type="ORF">GCM10011333_28710</name>
</gene>
<evidence type="ECO:0000256" key="11">
    <source>
        <dbReference type="RuleBase" id="RU003750"/>
    </source>
</evidence>
<feature type="transmembrane region" description="Helical" evidence="12">
    <location>
        <begin position="140"/>
        <end position="160"/>
    </location>
</feature>
<dbReference type="GO" id="GO:0008444">
    <property type="term" value="F:CDP-diacylglycerol-glycerol-3-phosphate 3-phosphatidyltransferase activity"/>
    <property type="evidence" value="ECO:0007669"/>
    <property type="project" value="InterPro"/>
</dbReference>
<evidence type="ECO:0000256" key="7">
    <source>
        <dbReference type="ARBA" id="ARBA00023098"/>
    </source>
</evidence>
<keyword evidence="3" id="KW-0444">Lipid biosynthesis</keyword>
<name>A0A8J2U082_9MICO</name>
<dbReference type="PIRSF" id="PIRSF000847">
    <property type="entry name" value="Phos_ph_gly_syn"/>
    <property type="match status" value="1"/>
</dbReference>
<evidence type="ECO:0000256" key="12">
    <source>
        <dbReference type="SAM" id="Phobius"/>
    </source>
</evidence>
<dbReference type="InterPro" id="IPR004570">
    <property type="entry name" value="Phosphatidylglycerol_P_synth"/>
</dbReference>
<evidence type="ECO:0000313" key="13">
    <source>
        <dbReference type="EMBL" id="GGA23932.1"/>
    </source>
</evidence>
<dbReference type="InterPro" id="IPR043130">
    <property type="entry name" value="CDP-OH_PTrfase_TM_dom"/>
</dbReference>
<keyword evidence="10" id="KW-1208">Phospholipid metabolism</keyword>
<dbReference type="InterPro" id="IPR000462">
    <property type="entry name" value="CDP-OH_P_trans"/>
</dbReference>
<dbReference type="PANTHER" id="PTHR14269:SF62">
    <property type="entry name" value="CDP-DIACYLGLYCEROL--GLYCEROL-3-PHOSPHATE 3-PHOSPHATIDYLTRANSFERASE 1, CHLOROPLASTIC"/>
    <property type="match status" value="1"/>
</dbReference>
<dbReference type="GO" id="GO:0016020">
    <property type="term" value="C:membrane"/>
    <property type="evidence" value="ECO:0007669"/>
    <property type="project" value="UniProtKB-SubCell"/>
</dbReference>